<comment type="caution">
    <text evidence="5">The sequence shown here is derived from an EMBL/GenBank/DDBJ whole genome shotgun (WGS) entry which is preliminary data.</text>
</comment>
<comment type="subcellular location">
    <subcellularLocation>
        <location evidence="1">Golgi apparatus membrane</location>
        <topology evidence="1">Peripheral membrane protein</topology>
        <orientation evidence="1">Cytoplasmic side</orientation>
    </subcellularLocation>
</comment>
<dbReference type="GO" id="GO:0012505">
    <property type="term" value="C:endomembrane system"/>
    <property type="evidence" value="ECO:0007669"/>
    <property type="project" value="UniProtKB-ARBA"/>
</dbReference>
<proteinExistence type="predicted"/>
<evidence type="ECO:0000256" key="2">
    <source>
        <dbReference type="ARBA" id="ARBA00023034"/>
    </source>
</evidence>
<dbReference type="InterPro" id="IPR008628">
    <property type="entry name" value="GPP34-like"/>
</dbReference>
<name>A0A8J3AZ59_9ACTN</name>
<dbReference type="RefSeq" id="WP_189168057.1">
    <property type="nucleotide sequence ID" value="NZ_BMQB01000001.1"/>
</dbReference>
<evidence type="ECO:0008006" key="7">
    <source>
        <dbReference type="Google" id="ProtNLM"/>
    </source>
</evidence>
<organism evidence="5 6">
    <name type="scientific">Pilimelia anulata</name>
    <dbReference type="NCBI Taxonomy" id="53371"/>
    <lineage>
        <taxon>Bacteria</taxon>
        <taxon>Bacillati</taxon>
        <taxon>Actinomycetota</taxon>
        <taxon>Actinomycetes</taxon>
        <taxon>Micromonosporales</taxon>
        <taxon>Micromonosporaceae</taxon>
        <taxon>Pilimelia</taxon>
    </lineage>
</organism>
<dbReference type="EMBL" id="BMQB01000001">
    <property type="protein sequence ID" value="GGJ75372.1"/>
    <property type="molecule type" value="Genomic_DNA"/>
</dbReference>
<dbReference type="InterPro" id="IPR038261">
    <property type="entry name" value="GPP34-like_sf"/>
</dbReference>
<dbReference type="AlphaFoldDB" id="A0A8J3AZ59"/>
<keyword evidence="4" id="KW-0472">Membrane</keyword>
<reference evidence="5" key="2">
    <citation type="submission" date="2020-09" db="EMBL/GenBank/DDBJ databases">
        <authorList>
            <person name="Sun Q."/>
            <person name="Ohkuma M."/>
        </authorList>
    </citation>
    <scope>NUCLEOTIDE SEQUENCE</scope>
    <source>
        <strain evidence="5">JCM 3090</strain>
    </source>
</reference>
<evidence type="ECO:0000256" key="3">
    <source>
        <dbReference type="ARBA" id="ARBA00023121"/>
    </source>
</evidence>
<gene>
    <name evidence="5" type="ORF">GCM10010123_01740</name>
</gene>
<dbReference type="Gene3D" id="1.10.3630.10">
    <property type="entry name" value="yeast vps74-n-term truncation variant domain like"/>
    <property type="match status" value="1"/>
</dbReference>
<evidence type="ECO:0000313" key="5">
    <source>
        <dbReference type="EMBL" id="GGJ75372.1"/>
    </source>
</evidence>
<dbReference type="Proteomes" id="UP000649739">
    <property type="component" value="Unassembled WGS sequence"/>
</dbReference>
<accession>A0A8J3AZ59</accession>
<keyword evidence="3" id="KW-0446">Lipid-binding</keyword>
<reference evidence="5" key="1">
    <citation type="journal article" date="2014" name="Int. J. Syst. Evol. Microbiol.">
        <title>Complete genome sequence of Corynebacterium casei LMG S-19264T (=DSM 44701T), isolated from a smear-ripened cheese.</title>
        <authorList>
            <consortium name="US DOE Joint Genome Institute (JGI-PGF)"/>
            <person name="Walter F."/>
            <person name="Albersmeier A."/>
            <person name="Kalinowski J."/>
            <person name="Ruckert C."/>
        </authorList>
    </citation>
    <scope>NUCLEOTIDE SEQUENCE</scope>
    <source>
        <strain evidence="5">JCM 3090</strain>
    </source>
</reference>
<evidence type="ECO:0000313" key="6">
    <source>
        <dbReference type="Proteomes" id="UP000649739"/>
    </source>
</evidence>
<sequence length="210" mass="23375">MSLATDYFRLAHHDVNGRPVIHRGPLDLGLAATLVAELMWARLVDLQDGLLRVGPAPFPLPDAVSRRLHERLLVDRGQHDVSYWLTTISTTAYEQVAARLVCTGHVRPTTVRRLLRTEMRYVPTDMSAAAMPMAGLSSRLRRRSPMDQRDAFLAALARATGLIGRVLDGADRETTTYLDHVLTFLPAPLSELVTRTEVLVGTAVLAYQRR</sequence>
<keyword evidence="2" id="KW-0333">Golgi apparatus</keyword>
<keyword evidence="6" id="KW-1185">Reference proteome</keyword>
<dbReference type="Pfam" id="PF05719">
    <property type="entry name" value="GPP34"/>
    <property type="match status" value="1"/>
</dbReference>
<dbReference type="GO" id="GO:0005737">
    <property type="term" value="C:cytoplasm"/>
    <property type="evidence" value="ECO:0007669"/>
    <property type="project" value="UniProtKB-ARBA"/>
</dbReference>
<evidence type="ECO:0000256" key="1">
    <source>
        <dbReference type="ARBA" id="ARBA00004255"/>
    </source>
</evidence>
<protein>
    <recommendedName>
        <fullName evidence="7">Golgi phosphoprotein 3 GPP34</fullName>
    </recommendedName>
</protein>
<evidence type="ECO:0000256" key="4">
    <source>
        <dbReference type="ARBA" id="ARBA00023136"/>
    </source>
</evidence>
<dbReference type="GO" id="GO:0070273">
    <property type="term" value="F:phosphatidylinositol-4-phosphate binding"/>
    <property type="evidence" value="ECO:0007669"/>
    <property type="project" value="InterPro"/>
</dbReference>